<gene>
    <name evidence="1" type="ORF">ARMA_2963</name>
    <name evidence="2" type="ORF">SE16_04030</name>
</gene>
<dbReference type="EMBL" id="LGKN01000003">
    <property type="protein sequence ID" value="KPL89594.1"/>
    <property type="molecule type" value="Genomic_DNA"/>
</dbReference>
<accession>A0A0M9UE08</accession>
<keyword evidence="3" id="KW-1185">Reference proteome</keyword>
<evidence type="ECO:0000313" key="4">
    <source>
        <dbReference type="Proteomes" id="UP000050502"/>
    </source>
</evidence>
<evidence type="ECO:0000313" key="3">
    <source>
        <dbReference type="Proteomes" id="UP000037784"/>
    </source>
</evidence>
<dbReference type="EMBL" id="BBZA01000278">
    <property type="protein sequence ID" value="GAP64540.1"/>
    <property type="molecule type" value="Genomic_DNA"/>
</dbReference>
<reference evidence="1" key="1">
    <citation type="journal article" date="2015" name="Genome Announc.">
        <title>Draft Genome Sequence of a Heterotrophic Facultative Anaerobic Thermophilic Bacterium, Ardenticatena maritima Strain 110ST.</title>
        <authorList>
            <person name="Kawaichi S."/>
            <person name="Yoshida T."/>
            <person name="Sako Y."/>
            <person name="Nakamura R."/>
        </authorList>
    </citation>
    <scope>NUCLEOTIDE SEQUENCE [LARGE SCALE GENOMIC DNA]</scope>
    <source>
        <strain evidence="1">110S</strain>
    </source>
</reference>
<reference evidence="3" key="3">
    <citation type="submission" date="2015-08" db="EMBL/GenBank/DDBJ databases">
        <title>Draft Genome Sequence of a Heterotrophic Facultative Anaerobic Bacterium Ardenticatena maritima Strain 110S.</title>
        <authorList>
            <person name="Kawaichi S."/>
            <person name="Yoshida T."/>
            <person name="Sako Y."/>
            <person name="Nakamura R."/>
        </authorList>
    </citation>
    <scope>NUCLEOTIDE SEQUENCE [LARGE SCALE GENOMIC DNA]</scope>
    <source>
        <strain evidence="3">110S</strain>
    </source>
</reference>
<evidence type="ECO:0000313" key="2">
    <source>
        <dbReference type="EMBL" id="KPL89594.1"/>
    </source>
</evidence>
<evidence type="ECO:0008006" key="5">
    <source>
        <dbReference type="Google" id="ProtNLM"/>
    </source>
</evidence>
<dbReference type="RefSeq" id="WP_054494209.1">
    <property type="nucleotide sequence ID" value="NZ_BBZA01000278.1"/>
</dbReference>
<sequence length="93" mass="11191">MARRLELHLTPEQRRELEDIRDNHPLRYMRERAEALLKIAEGKSGREVALKHLPKERQPDTVYRWVHRYQKEGVKGLFIRPGRGRKPKKRKDA</sequence>
<dbReference type="Proteomes" id="UP000037784">
    <property type="component" value="Unassembled WGS sequence"/>
</dbReference>
<proteinExistence type="predicted"/>
<dbReference type="Pfam" id="PF13551">
    <property type="entry name" value="HTH_29"/>
    <property type="match status" value="1"/>
</dbReference>
<evidence type="ECO:0000313" key="1">
    <source>
        <dbReference type="EMBL" id="GAP64540.1"/>
    </source>
</evidence>
<dbReference type="AlphaFoldDB" id="A0A0M9UE08"/>
<dbReference type="STRING" id="872965.SE16_04030"/>
<comment type="caution">
    <text evidence="1">The sequence shown here is derived from an EMBL/GenBank/DDBJ whole genome shotgun (WGS) entry which is preliminary data.</text>
</comment>
<dbReference type="OrthoDB" id="1551217at2"/>
<protein>
    <recommendedName>
        <fullName evidence="5">Transposase</fullName>
    </recommendedName>
</protein>
<reference evidence="2 4" key="2">
    <citation type="submission" date="2015-07" db="EMBL/GenBank/DDBJ databases">
        <title>Whole genome sequence of Ardenticatena maritima DSM 23922.</title>
        <authorList>
            <person name="Hemp J."/>
            <person name="Ward L.M."/>
            <person name="Pace L.A."/>
            <person name="Fischer W.W."/>
        </authorList>
    </citation>
    <scope>NUCLEOTIDE SEQUENCE [LARGE SCALE GENOMIC DNA]</scope>
    <source>
        <strain evidence="2 4">110S</strain>
    </source>
</reference>
<dbReference type="Proteomes" id="UP000050502">
    <property type="component" value="Unassembled WGS sequence"/>
</dbReference>
<name>A0A0M9UE08_9CHLR</name>
<organism evidence="1 3">
    <name type="scientific">Ardenticatena maritima</name>
    <dbReference type="NCBI Taxonomy" id="872965"/>
    <lineage>
        <taxon>Bacteria</taxon>
        <taxon>Bacillati</taxon>
        <taxon>Chloroflexota</taxon>
        <taxon>Ardenticatenia</taxon>
        <taxon>Ardenticatenales</taxon>
        <taxon>Ardenticatenaceae</taxon>
        <taxon>Ardenticatena</taxon>
    </lineage>
</organism>